<organism evidence="3 4">
    <name type="scientific">Cymbomonas tetramitiformis</name>
    <dbReference type="NCBI Taxonomy" id="36881"/>
    <lineage>
        <taxon>Eukaryota</taxon>
        <taxon>Viridiplantae</taxon>
        <taxon>Chlorophyta</taxon>
        <taxon>Pyramimonadophyceae</taxon>
        <taxon>Pyramimonadales</taxon>
        <taxon>Pyramimonadaceae</taxon>
        <taxon>Cymbomonas</taxon>
    </lineage>
</organism>
<dbReference type="SUPFAM" id="SSF48371">
    <property type="entry name" value="ARM repeat"/>
    <property type="match status" value="2"/>
</dbReference>
<dbReference type="AlphaFoldDB" id="A0AAE0GDW8"/>
<feature type="region of interest" description="Disordered" evidence="1">
    <location>
        <begin position="758"/>
        <end position="793"/>
    </location>
</feature>
<feature type="compositionally biased region" description="Low complexity" evidence="1">
    <location>
        <begin position="465"/>
        <end position="475"/>
    </location>
</feature>
<dbReference type="Gene3D" id="2.30.29.30">
    <property type="entry name" value="Pleckstrin-homology domain (PH domain)/Phosphotyrosine-binding domain (PTB)"/>
    <property type="match status" value="1"/>
</dbReference>
<comment type="caution">
    <text evidence="3">The sequence shown here is derived from an EMBL/GenBank/DDBJ whole genome shotgun (WGS) entry which is preliminary data.</text>
</comment>
<dbReference type="SMART" id="SM00233">
    <property type="entry name" value="PH"/>
    <property type="match status" value="1"/>
</dbReference>
<feature type="region of interest" description="Disordered" evidence="1">
    <location>
        <begin position="1040"/>
        <end position="1061"/>
    </location>
</feature>
<feature type="region of interest" description="Disordered" evidence="1">
    <location>
        <begin position="504"/>
        <end position="532"/>
    </location>
</feature>
<dbReference type="Proteomes" id="UP001190700">
    <property type="component" value="Unassembled WGS sequence"/>
</dbReference>
<dbReference type="InterPro" id="IPR011993">
    <property type="entry name" value="PH-like_dom_sf"/>
</dbReference>
<keyword evidence="4" id="KW-1185">Reference proteome</keyword>
<evidence type="ECO:0000313" key="4">
    <source>
        <dbReference type="Proteomes" id="UP001190700"/>
    </source>
</evidence>
<feature type="region of interest" description="Disordered" evidence="1">
    <location>
        <begin position="455"/>
        <end position="475"/>
    </location>
</feature>
<dbReference type="Gene3D" id="1.25.10.10">
    <property type="entry name" value="Leucine-rich Repeat Variant"/>
    <property type="match status" value="2"/>
</dbReference>
<accession>A0AAE0GDW8</accession>
<evidence type="ECO:0000256" key="1">
    <source>
        <dbReference type="SAM" id="MobiDB-lite"/>
    </source>
</evidence>
<sequence>MMTYAADCTGAMMTCVADCTGAMMACAVRALLGLAARESGTRLLVVERMCAEEGAGLHMLLGLLHLDWLGTRLRCASTQLVEELLRSEERCRALLVADAESATSSCGVRGLLRVIGTEPSAPHLPLKTAVLGALTALAGSEPGAHGLLYHGGVETLLGCVTTTQAPALQEGCMRTLAQLTKFQALKKALLGKPVVQLDMLASLLTSADSSVVGLAAEMLSNLCFDTASILLVLERRCGTATCLEQLVAMSQSRRTEEGTLKWVEGVLRQAGEPGAEVVEALQVSQLMALASAGLPEVGHIALSAVAERLERGTVPSASAVIGLLPVRHDWLLRFAAASPAAGAQAVSRSRSGSAPGKQWERRFMVLTEQYLLCYYPGAMDEAREKIGLAGCSVRLMTLPGRQQPPRRCVELTVPTTLPAFQRILLAHPEGGCMTAWHDALAGALQQLPGTVHKELQSTEEGNVDGTASGATTDGGRATEALAAGTALGDGIEESLGVIVTDSGGGGTSGGGWLGHRRSPSRHSAASSAKDERKKVEPAAAVYVNMEASRLAGWDDICVRSAVPQLLELAQAASNAKVIEQTARILSVLAGHGAPRWHKLVATLDVIATGILLVKSPDAMTRLHAVTLLAHLSDSEVHPTGGRMAQSMINLGAGPALAAVLPTLKPIQWWPQVVYCVSRAALHSARSSPQAPQALLANGIVRNLVEALGVLSEDAGATMAIHLAALRLFHLFAASPEMRLEVTRQGGLSYLMSLHRGGHDEASSGGGGGGPLEEAESPGTKQEQAPAPRGKVAESADCREVVRRQAEAALEALYAQDDSVVTYLPVQAVLQLTRCGMVKVKAQGAKGLEAAAEGGHLLDAQSTAAEARDVVESAAALLSESLEALQIRAVDTGPSSPSSSQANGVPAIMYSVMANTVKAVAKLAKVKGIHQTYIARLASRGLLLVAGASEVAVGLRAEAAAVVVMVTQGVEDWEALVQCGTATMVLLGALNAGDMAGSSAVFSESLAAILAGVCSTDGGRQQVDLLDGVAAVASLVQEHRANAPKQTQASARPLLPQRARAG</sequence>
<feature type="domain" description="PH" evidence="2">
    <location>
        <begin position="325"/>
        <end position="447"/>
    </location>
</feature>
<dbReference type="EMBL" id="LGRX02006657">
    <property type="protein sequence ID" value="KAK3276268.1"/>
    <property type="molecule type" value="Genomic_DNA"/>
</dbReference>
<name>A0AAE0GDW8_9CHLO</name>
<dbReference type="SUPFAM" id="SSF50729">
    <property type="entry name" value="PH domain-like"/>
    <property type="match status" value="1"/>
</dbReference>
<reference evidence="3 4" key="1">
    <citation type="journal article" date="2015" name="Genome Biol. Evol.">
        <title>Comparative Genomics of a Bacterivorous Green Alga Reveals Evolutionary Causalities and Consequences of Phago-Mixotrophic Mode of Nutrition.</title>
        <authorList>
            <person name="Burns J.A."/>
            <person name="Paasch A."/>
            <person name="Narechania A."/>
            <person name="Kim E."/>
        </authorList>
    </citation>
    <scope>NUCLEOTIDE SEQUENCE [LARGE SCALE GENOMIC DNA]</scope>
    <source>
        <strain evidence="3 4">PLY_AMNH</strain>
    </source>
</reference>
<dbReference type="InterPro" id="IPR011989">
    <property type="entry name" value="ARM-like"/>
</dbReference>
<dbReference type="InterPro" id="IPR001849">
    <property type="entry name" value="PH_domain"/>
</dbReference>
<dbReference type="InterPro" id="IPR016024">
    <property type="entry name" value="ARM-type_fold"/>
</dbReference>
<protein>
    <recommendedName>
        <fullName evidence="2">PH domain-containing protein</fullName>
    </recommendedName>
</protein>
<evidence type="ECO:0000313" key="3">
    <source>
        <dbReference type="EMBL" id="KAK3276268.1"/>
    </source>
</evidence>
<gene>
    <name evidence="3" type="ORF">CYMTET_15645</name>
</gene>
<proteinExistence type="predicted"/>
<feature type="compositionally biased region" description="Gly residues" evidence="1">
    <location>
        <begin position="504"/>
        <end position="513"/>
    </location>
</feature>
<evidence type="ECO:0000259" key="2">
    <source>
        <dbReference type="SMART" id="SM00233"/>
    </source>
</evidence>